<dbReference type="Pfam" id="PF08659">
    <property type="entry name" value="KR"/>
    <property type="match status" value="1"/>
</dbReference>
<dbReference type="Gene3D" id="3.40.50.720">
    <property type="entry name" value="NAD(P)-binding Rossmann-like Domain"/>
    <property type="match status" value="1"/>
</dbReference>
<dbReference type="InterPro" id="IPR014031">
    <property type="entry name" value="Ketoacyl_synth_C"/>
</dbReference>
<evidence type="ECO:0000313" key="11">
    <source>
        <dbReference type="EMBL" id="KAL2063467.1"/>
    </source>
</evidence>
<keyword evidence="5" id="KW-0511">Multifunctional enzyme</keyword>
<evidence type="ECO:0000256" key="3">
    <source>
        <dbReference type="ARBA" id="ARBA00022679"/>
    </source>
</evidence>
<dbReference type="SUPFAM" id="SSF50129">
    <property type="entry name" value="GroES-like"/>
    <property type="match status" value="1"/>
</dbReference>
<dbReference type="InterPro" id="IPR020807">
    <property type="entry name" value="PKS_DH"/>
</dbReference>
<dbReference type="Proteomes" id="UP001595075">
    <property type="component" value="Unassembled WGS sequence"/>
</dbReference>
<proteinExistence type="predicted"/>
<dbReference type="PANTHER" id="PTHR43775">
    <property type="entry name" value="FATTY ACID SYNTHASE"/>
    <property type="match status" value="1"/>
</dbReference>
<dbReference type="InterPro" id="IPR057326">
    <property type="entry name" value="KR_dom"/>
</dbReference>
<dbReference type="Gene3D" id="3.90.180.10">
    <property type="entry name" value="Medium-chain alcohol dehydrogenases, catalytic domain"/>
    <property type="match status" value="1"/>
</dbReference>
<dbReference type="Pfam" id="PF00107">
    <property type="entry name" value="ADH_zinc_N"/>
    <property type="match status" value="1"/>
</dbReference>
<dbReference type="SMART" id="SM00826">
    <property type="entry name" value="PKS_DH"/>
    <property type="match status" value="1"/>
</dbReference>
<dbReference type="InterPro" id="IPR036736">
    <property type="entry name" value="ACP-like_sf"/>
</dbReference>
<dbReference type="Gene3D" id="3.40.50.150">
    <property type="entry name" value="Vaccinia Virus protein VP39"/>
    <property type="match status" value="1"/>
</dbReference>
<keyword evidence="4" id="KW-0521">NADP</keyword>
<dbReference type="InterPro" id="IPR001227">
    <property type="entry name" value="Ac_transferase_dom_sf"/>
</dbReference>
<evidence type="ECO:0000259" key="8">
    <source>
        <dbReference type="PROSITE" id="PS50075"/>
    </source>
</evidence>
<dbReference type="Pfam" id="PF08242">
    <property type="entry name" value="Methyltransf_12"/>
    <property type="match status" value="1"/>
</dbReference>
<evidence type="ECO:0000313" key="12">
    <source>
        <dbReference type="Proteomes" id="UP001595075"/>
    </source>
</evidence>
<accession>A0ABR4C1M9</accession>
<dbReference type="SMART" id="SM00822">
    <property type="entry name" value="PKS_KR"/>
    <property type="match status" value="1"/>
</dbReference>
<dbReference type="SMART" id="SM00827">
    <property type="entry name" value="PKS_AT"/>
    <property type="match status" value="1"/>
</dbReference>
<feature type="active site" description="Proton donor; for dehydratase activity" evidence="7">
    <location>
        <position position="1147"/>
    </location>
</feature>
<dbReference type="Pfam" id="PF22621">
    <property type="entry name" value="CurL-like_PKS_C"/>
    <property type="match status" value="1"/>
</dbReference>
<dbReference type="SUPFAM" id="SSF51735">
    <property type="entry name" value="NAD(P)-binding Rossmann-fold domains"/>
    <property type="match status" value="2"/>
</dbReference>
<evidence type="ECO:0000256" key="1">
    <source>
        <dbReference type="ARBA" id="ARBA00022450"/>
    </source>
</evidence>
<evidence type="ECO:0000259" key="9">
    <source>
        <dbReference type="PROSITE" id="PS52004"/>
    </source>
</evidence>
<feature type="domain" description="Carrier" evidence="8">
    <location>
        <begin position="2421"/>
        <end position="2498"/>
    </location>
</feature>
<evidence type="ECO:0000256" key="6">
    <source>
        <dbReference type="ARBA" id="ARBA00023315"/>
    </source>
</evidence>
<dbReference type="CDD" id="cd00833">
    <property type="entry name" value="PKS"/>
    <property type="match status" value="1"/>
</dbReference>
<dbReference type="InterPro" id="IPR013154">
    <property type="entry name" value="ADH-like_N"/>
</dbReference>
<dbReference type="InterPro" id="IPR020841">
    <property type="entry name" value="PKS_Beta-ketoAc_synthase_dom"/>
</dbReference>
<dbReference type="EMBL" id="JAZHXI010000015">
    <property type="protein sequence ID" value="KAL2063467.1"/>
    <property type="molecule type" value="Genomic_DNA"/>
</dbReference>
<feature type="active site" description="Proton acceptor; for dehydratase activity" evidence="7">
    <location>
        <position position="963"/>
    </location>
</feature>
<dbReference type="InterPro" id="IPR013149">
    <property type="entry name" value="ADH-like_C"/>
</dbReference>
<dbReference type="PROSITE" id="PS50075">
    <property type="entry name" value="CARRIER"/>
    <property type="match status" value="1"/>
</dbReference>
<dbReference type="SUPFAM" id="SSF53335">
    <property type="entry name" value="S-adenosyl-L-methionine-dependent methyltransferases"/>
    <property type="match status" value="1"/>
</dbReference>
<dbReference type="InterPro" id="IPR036291">
    <property type="entry name" value="NAD(P)-bd_dom_sf"/>
</dbReference>
<dbReference type="SMART" id="SM00823">
    <property type="entry name" value="PKS_PP"/>
    <property type="match status" value="1"/>
</dbReference>
<dbReference type="SUPFAM" id="SSF53901">
    <property type="entry name" value="Thiolase-like"/>
    <property type="match status" value="1"/>
</dbReference>
<dbReference type="PROSITE" id="PS52019">
    <property type="entry name" value="PKS_MFAS_DH"/>
    <property type="match status" value="1"/>
</dbReference>
<keyword evidence="1" id="KW-0596">Phosphopantetheine</keyword>
<dbReference type="InterPro" id="IPR014030">
    <property type="entry name" value="Ketoacyl_synth_N"/>
</dbReference>
<keyword evidence="6" id="KW-0012">Acyltransferase</keyword>
<dbReference type="InterPro" id="IPR016036">
    <property type="entry name" value="Malonyl_transacylase_ACP-bd"/>
</dbReference>
<dbReference type="InterPro" id="IPR014043">
    <property type="entry name" value="Acyl_transferase_dom"/>
</dbReference>
<dbReference type="SMART" id="SM00825">
    <property type="entry name" value="PKS_KS"/>
    <property type="match status" value="1"/>
</dbReference>
<reference evidence="11 12" key="1">
    <citation type="journal article" date="2024" name="Commun. Biol.">
        <title>Comparative genomic analysis of thermophilic fungi reveals convergent evolutionary adaptations and gene losses.</title>
        <authorList>
            <person name="Steindorff A.S."/>
            <person name="Aguilar-Pontes M.V."/>
            <person name="Robinson A.J."/>
            <person name="Andreopoulos B."/>
            <person name="LaButti K."/>
            <person name="Kuo A."/>
            <person name="Mondo S."/>
            <person name="Riley R."/>
            <person name="Otillar R."/>
            <person name="Haridas S."/>
            <person name="Lipzen A."/>
            <person name="Grimwood J."/>
            <person name="Schmutz J."/>
            <person name="Clum A."/>
            <person name="Reid I.D."/>
            <person name="Moisan M.C."/>
            <person name="Butler G."/>
            <person name="Nguyen T.T.M."/>
            <person name="Dewar K."/>
            <person name="Conant G."/>
            <person name="Drula E."/>
            <person name="Henrissat B."/>
            <person name="Hansel C."/>
            <person name="Singer S."/>
            <person name="Hutchinson M.I."/>
            <person name="de Vries R.P."/>
            <person name="Natvig D.O."/>
            <person name="Powell A.J."/>
            <person name="Tsang A."/>
            <person name="Grigoriev I.V."/>
        </authorList>
    </citation>
    <scope>NUCLEOTIDE SEQUENCE [LARGE SCALE GENOMIC DNA]</scope>
    <source>
        <strain evidence="11 12">CBS 494.80</strain>
    </source>
</reference>
<feature type="domain" description="PKS/mFAS DH" evidence="10">
    <location>
        <begin position="931"/>
        <end position="1240"/>
    </location>
</feature>
<evidence type="ECO:0000256" key="4">
    <source>
        <dbReference type="ARBA" id="ARBA00022857"/>
    </source>
</evidence>
<gene>
    <name evidence="11" type="ORF">VTL71DRAFT_5272</name>
</gene>
<feature type="region of interest" description="C-terminal hotdog fold" evidence="7">
    <location>
        <begin position="1081"/>
        <end position="1240"/>
    </location>
</feature>
<dbReference type="InterPro" id="IPR049552">
    <property type="entry name" value="PKS_DH_N"/>
</dbReference>
<dbReference type="InterPro" id="IPR013217">
    <property type="entry name" value="Methyltransf_12"/>
</dbReference>
<comment type="caution">
    <text evidence="11">The sequence shown here is derived from an EMBL/GenBank/DDBJ whole genome shotgun (WGS) entry which is preliminary data.</text>
</comment>
<dbReference type="Gene3D" id="3.40.366.10">
    <property type="entry name" value="Malonyl-Coenzyme A Acyl Carrier Protein, domain 2"/>
    <property type="match status" value="1"/>
</dbReference>
<feature type="domain" description="Ketosynthase family 3 (KS3)" evidence="9">
    <location>
        <begin position="5"/>
        <end position="427"/>
    </location>
</feature>
<dbReference type="Pfam" id="PF00109">
    <property type="entry name" value="ketoacyl-synt"/>
    <property type="match status" value="1"/>
</dbReference>
<dbReference type="SUPFAM" id="SSF55048">
    <property type="entry name" value="Probable ACP-binding domain of malonyl-CoA ACP transacylase"/>
    <property type="match status" value="1"/>
</dbReference>
<evidence type="ECO:0000256" key="5">
    <source>
        <dbReference type="ARBA" id="ARBA00023268"/>
    </source>
</evidence>
<dbReference type="InterPro" id="IPR029063">
    <property type="entry name" value="SAM-dependent_MTases_sf"/>
</dbReference>
<dbReference type="Pfam" id="PF02801">
    <property type="entry name" value="Ketoacyl-synt_C"/>
    <property type="match status" value="1"/>
</dbReference>
<dbReference type="Pfam" id="PF14765">
    <property type="entry name" value="PS-DH"/>
    <property type="match status" value="1"/>
</dbReference>
<dbReference type="Pfam" id="PF21089">
    <property type="entry name" value="PKS_DH_N"/>
    <property type="match status" value="1"/>
</dbReference>
<evidence type="ECO:0000259" key="10">
    <source>
        <dbReference type="PROSITE" id="PS52019"/>
    </source>
</evidence>
<dbReference type="Pfam" id="PF08240">
    <property type="entry name" value="ADH_N"/>
    <property type="match status" value="1"/>
</dbReference>
<dbReference type="InterPro" id="IPR011032">
    <property type="entry name" value="GroES-like_sf"/>
</dbReference>
<dbReference type="SUPFAM" id="SSF52151">
    <property type="entry name" value="FabD/lysophospholipase-like"/>
    <property type="match status" value="1"/>
</dbReference>
<dbReference type="InterPro" id="IPR013968">
    <property type="entry name" value="PKS_KR"/>
</dbReference>
<dbReference type="Pfam" id="PF00698">
    <property type="entry name" value="Acyl_transf_1"/>
    <property type="match status" value="1"/>
</dbReference>
<dbReference type="CDD" id="cd02440">
    <property type="entry name" value="AdoMet_MTases"/>
    <property type="match status" value="1"/>
</dbReference>
<name>A0ABR4C1M9_9HELO</name>
<dbReference type="Gene3D" id="3.40.47.10">
    <property type="match status" value="1"/>
</dbReference>
<dbReference type="SUPFAM" id="SSF47336">
    <property type="entry name" value="ACP-like"/>
    <property type="match status" value="1"/>
</dbReference>
<evidence type="ECO:0000256" key="7">
    <source>
        <dbReference type="PROSITE-ProRule" id="PRU01363"/>
    </source>
</evidence>
<dbReference type="InterPro" id="IPR020806">
    <property type="entry name" value="PKS_PP-bd"/>
</dbReference>
<evidence type="ECO:0008006" key="13">
    <source>
        <dbReference type="Google" id="ProtNLM"/>
    </source>
</evidence>
<dbReference type="InterPro" id="IPR016035">
    <property type="entry name" value="Acyl_Trfase/lysoPLipase"/>
</dbReference>
<dbReference type="Gene3D" id="1.10.1200.10">
    <property type="entry name" value="ACP-like"/>
    <property type="match status" value="1"/>
</dbReference>
<dbReference type="InterPro" id="IPR049900">
    <property type="entry name" value="PKS_mFAS_DH"/>
</dbReference>
<dbReference type="InterPro" id="IPR016039">
    <property type="entry name" value="Thiolase-like"/>
</dbReference>
<dbReference type="CDD" id="cd05195">
    <property type="entry name" value="enoyl_red"/>
    <property type="match status" value="1"/>
</dbReference>
<dbReference type="InterPro" id="IPR049551">
    <property type="entry name" value="PKS_DH_C"/>
</dbReference>
<keyword evidence="12" id="KW-1185">Reference proteome</keyword>
<dbReference type="PROSITE" id="PS52004">
    <property type="entry name" value="KS3_2"/>
    <property type="match status" value="1"/>
</dbReference>
<dbReference type="Pfam" id="PF23297">
    <property type="entry name" value="ACP_SdgA_C"/>
    <property type="match status" value="1"/>
</dbReference>
<evidence type="ECO:0000256" key="2">
    <source>
        <dbReference type="ARBA" id="ARBA00022553"/>
    </source>
</evidence>
<organism evidence="11 12">
    <name type="scientific">Oculimacula yallundae</name>
    <dbReference type="NCBI Taxonomy" id="86028"/>
    <lineage>
        <taxon>Eukaryota</taxon>
        <taxon>Fungi</taxon>
        <taxon>Dikarya</taxon>
        <taxon>Ascomycota</taxon>
        <taxon>Pezizomycotina</taxon>
        <taxon>Leotiomycetes</taxon>
        <taxon>Helotiales</taxon>
        <taxon>Ploettnerulaceae</taxon>
        <taxon>Oculimacula</taxon>
    </lineage>
</organism>
<dbReference type="Gene3D" id="3.10.129.110">
    <property type="entry name" value="Polyketide synthase dehydratase"/>
    <property type="match status" value="1"/>
</dbReference>
<sequence length="2503" mass="272657">MATEEIPIAVIGMSYRAPGAGRTDLWEYLSQARNAWTEVPKDRFDHTAYFRPGAERPGVSRVSGAHFLDGGIYEFDAAFFNMRAEEARNVDPQHRLLLECALEASEDAGKTLLDLAGQNIGVFIGSALHEYSYRIGEDEFSTTTFSGTGIAPCMAANRVSYFFDINGPSATYDTACASGLYAAHGAVSALRNNECRAAFIAAASLNIGPGGWMVLDKTGALSASGRSYSYDEKAAGFGRGEGAGCLLIKRLDDAIRDGDPIHALLRNTATNHAGRSDGITMPNGVAQRELIRAVHNGVGLDPSDTPVVEGHGTGTPAGDPIEAGAFAAVLAGNRTADNPIHIGSLKSNFGHLEGASGALALVKAVMMVEKGIFLPTAGFEKINHRIVDGEKIRVAQVPIPWPQGEKRRALITNFGLGGSNAACIVEAFEPGTNRTNGTHSTHGTNGVNGNSISDNQKLRLYAFSAAAEKGLLNYLSHFGNYLHKVDNTGHLQRDLSYTLGQRRTHHPYRVAIVAKDIEDLQEKLLKAKPNRVRYQNVIFAFTGQGAQHAQMGAGLTEFKVFAKAIDDGDEHLRSLGATWSLKSELAKPAEESRINVAEISQPACTAIQLALVMLLQSWGVSATAVVGHSSGEIAAAFTAGLVSFKTALTIAYFRGQAAARLNSTQFKKGAMLALGIGPEEAAKLVQEHAGGDYATVAAINSPSSVTVSGDAIVVERIHKIASAQGVFARKLKIEVAYHSRHMEAEAESYFSAIKPSCDEDASAKDSSSPVFVSSVTGRVEETIDAAYWIKNLVQPVKFADAVKTLFTTRDMDNIKSSRETELPNIVIEIGPHGALKGPITQTVEHYQLSDKNFVYLPSLMRGIASEEAMTTLASSLFTKGAQIDLGGVNQTNKHNSRVLSGLPPYSWDKSVSYEVRPRATNEKLFPGEEYHDLLGRRAVAHGGQERVYRQVFTLDDQSWIRDHMVAGVCIFPMTGYMSCAIEACKRTLSVPAQAFVVQNFHVTRSLEVKEDERIELVTKLRPAPLGEGGFSSTVWSFEISSFTTANGWTRHAYGEVEAEMVPMTMDTPTFTASLPLADTANLLEHDIEVLYTNAGIRATRYGPSFRNVVKFHEGKGFTILEQRVRDMSHTRPDTRGSVVSVDPQTLDGFLQGGFPLQVDENGKTPAQMPTHINRFRISNKIPLTPNTKFDVVMRLLTYDGKAGRMEVGVAAFLRNADGTRSAIAEYENVSFRSIGSAEENIDPAADVPDHWAWEFLQRYDFVSQAELLKKITVEPLGAPVAEHERQLDAAAAYYMKKALVEMEGEDFSKLPFHLARFTNWAKKIVKSYQSEIPAHPASLLEEVSTYNAQGELLCRIGERIPAILRGEVQPLEIMLEGGLLSRHYEADVKNAYLSHALGDLLDNLATMSPNLRILEIGGGTAGTTLPVLEGLSRNRDEPGFLSYTFTDISSGFFENARDKLSRWSDRVIYKKCDITQNPLEQGFYAQEFDVVIAADVLHATPDMVQTMNHVRTMLKPGGKLFLREATAHVPAGLTFAVLPGWWGAKDKYRDQEEGPVMGVETWNCLLLDVGFSGIDASVTARQDSPNAMNLMCSHRVALGTQASQAITICGQFLDDGEVEYAETLAKYLSEQMNCPVDARPYNKIDTAEDSLYIFIDSKEQSVLRDPSESRFKDVQTLLVKNKGILWIIPAGAAPDAFIIKGMLRTIRLEQDTKRTMMLDAIPTIPSSNPAILKLAKLLRDNEVTRSEDQDFQWQDGFLTLPRMRQVREVKEQFAVDKGVSYRTTQNLWTGGALEMTIDAAGSADSIYFRRTAALRQELAEDEVLLQVEAAGVSSRDLDLVMGIMPWAPPGFDGAGTVVKTGSKVSHIQAGDKVFFLALEESAFASYKKVSVNHVGLIPKGMTTTSAASIPLAYSLAVLALIEIARLKKNETVLIHSAAGALGQACIVLAKHIGARVYATAGTEAKRELLHKMFGIPKDQIFSNRTNAFRDSVLSATNGKGVDVIVNSLSGELLTATWALISAFGRFVEVGKKDALQNNSLNMKPFDNNATFSAIDIRALYHHRPDEIRNIFSQVVSLLDKKIVAPIEPMTVLPISDFSSALRKIKSGDIAGKVVVTLGKDEKVVAESALLPCSATLKADATYLVTGGTGGIGLDLAAWMIENGAKNIVLLGRSGGDSPSVQKLQQKYKGTDVTIRALKCNVGVRNEMVHSIGALSDLPPIRGVIHSALLLSDKIFENATYEDWDIVTVPRVKGAWNLHELMPKNLDFMVLLSSFNGRVGNMGQAVYAGTCVFYDEFARMRNTQGQHTVSIALPVVLDVGWAVKNNLSDILKEPFALNITMADIRCMVRSAIAGPESPFHTDGVKTAFRLRVDGVPTSMKGGQWDHFHFIQAKEHLQEEKLMRQKAGTGTTSSTASWTAAEDPLTGLIEALITKVSGMTMISRDEVLADLPLVEYSLDSLVSVELRNWIRRETNVELALGVITRSKSLRDLATKILAQVGGAAK</sequence>
<keyword evidence="2" id="KW-0597">Phosphoprotein</keyword>
<dbReference type="SMART" id="SM00829">
    <property type="entry name" value="PKS_ER"/>
    <property type="match status" value="1"/>
</dbReference>
<keyword evidence="3" id="KW-0808">Transferase</keyword>
<dbReference type="InterPro" id="IPR020843">
    <property type="entry name" value="ER"/>
</dbReference>
<feature type="region of interest" description="N-terminal hotdog fold" evidence="7">
    <location>
        <begin position="931"/>
        <end position="1063"/>
    </location>
</feature>
<dbReference type="PANTHER" id="PTHR43775:SF29">
    <property type="entry name" value="ASPERFURANONE POLYKETIDE SYNTHASE AFOG-RELATED"/>
    <property type="match status" value="1"/>
</dbReference>
<dbReference type="InterPro" id="IPR050091">
    <property type="entry name" value="PKS_NRPS_Biosynth_Enz"/>
</dbReference>
<dbReference type="InterPro" id="IPR009081">
    <property type="entry name" value="PP-bd_ACP"/>
</dbReference>
<protein>
    <recommendedName>
        <fullName evidence="13">Polyketide synthase</fullName>
    </recommendedName>
</protein>
<dbReference type="InterPro" id="IPR042104">
    <property type="entry name" value="PKS_dehydratase_sf"/>
</dbReference>